<proteinExistence type="predicted"/>
<gene>
    <name evidence="2" type="ordered locus">Trad_0613</name>
</gene>
<evidence type="ECO:0000313" key="3">
    <source>
        <dbReference type="Proteomes" id="UP000000379"/>
    </source>
</evidence>
<dbReference type="KEGG" id="tra:Trad_0613"/>
<dbReference type="HOGENOM" id="CLU_787414_0_0_0"/>
<dbReference type="AlphaFoldDB" id="D7CSY2"/>
<dbReference type="eggNOG" id="COG0189">
    <property type="taxonomic scope" value="Bacteria"/>
</dbReference>
<organism evidence="2 3">
    <name type="scientific">Truepera radiovictrix (strain DSM 17093 / CIP 108686 / LMG 22925 / RQ-24)</name>
    <dbReference type="NCBI Taxonomy" id="649638"/>
    <lineage>
        <taxon>Bacteria</taxon>
        <taxon>Thermotogati</taxon>
        <taxon>Deinococcota</taxon>
        <taxon>Deinococci</taxon>
        <taxon>Trueperales</taxon>
        <taxon>Trueperaceae</taxon>
        <taxon>Truepera</taxon>
    </lineage>
</organism>
<name>D7CSY2_TRURR</name>
<dbReference type="SUPFAM" id="SSF56059">
    <property type="entry name" value="Glutathione synthetase ATP-binding domain-like"/>
    <property type="match status" value="1"/>
</dbReference>
<keyword evidence="3" id="KW-1185">Reference proteome</keyword>
<dbReference type="InterPro" id="IPR039523">
    <property type="entry name" value="RimK-rel_E_lig_ATP-grasp"/>
</dbReference>
<dbReference type="EMBL" id="CP002049">
    <property type="protein sequence ID" value="ADI13749.1"/>
    <property type="molecule type" value="Genomic_DNA"/>
</dbReference>
<protein>
    <recommendedName>
        <fullName evidence="1">Alpha-L-glutamate ligase-related protein ATP-grasp domain-containing protein</fullName>
    </recommendedName>
</protein>
<evidence type="ECO:0000313" key="2">
    <source>
        <dbReference type="EMBL" id="ADI13749.1"/>
    </source>
</evidence>
<reference evidence="2 3" key="2">
    <citation type="journal article" date="2011" name="Stand. Genomic Sci.">
        <title>Complete genome sequence of Truepera radiovictrix type strain (RQ-24).</title>
        <authorList>
            <person name="Ivanova N."/>
            <person name="Rohde C."/>
            <person name="Munk C."/>
            <person name="Nolan M."/>
            <person name="Lucas S."/>
            <person name="Del Rio T.G."/>
            <person name="Tice H."/>
            <person name="Deshpande S."/>
            <person name="Cheng J.F."/>
            <person name="Tapia R."/>
            <person name="Han C."/>
            <person name="Goodwin L."/>
            <person name="Pitluck S."/>
            <person name="Liolios K."/>
            <person name="Mavromatis K."/>
            <person name="Mikhailova N."/>
            <person name="Pati A."/>
            <person name="Chen A."/>
            <person name="Palaniappan K."/>
            <person name="Land M."/>
            <person name="Hauser L."/>
            <person name="Chang Y.J."/>
            <person name="Jeffries C.D."/>
            <person name="Brambilla E."/>
            <person name="Rohde M."/>
            <person name="Goker M."/>
            <person name="Tindall B.J."/>
            <person name="Woyke T."/>
            <person name="Bristow J."/>
            <person name="Eisen J.A."/>
            <person name="Markowitz V."/>
            <person name="Hugenholtz P."/>
            <person name="Kyrpides N.C."/>
            <person name="Klenk H.P."/>
            <person name="Lapidus A."/>
        </authorList>
    </citation>
    <scope>NUCLEOTIDE SEQUENCE [LARGE SCALE GENOMIC DNA]</scope>
    <source>
        <strain evidence="3">DSM 17093 / CIP 108686 / LMG 22925 / RQ-24</strain>
    </source>
</reference>
<sequence length="358" mass="40012">MARTKRHWRGPLKELRRAVSYQKDAPLRMPLSKRFEMFRRGFRSASYALYSFDHNDPDDYLPDSAFREATLINGPFCRRILHDKLLFWRVFGDAFEGTFEMPRVVALIERGQLFPLPGGPAELRSVGALLEFCRRGTGVVLKPTDGWQGQGIASLTVADGTPYLNGQPVSPETVATHVAGRDRTLVTERVVQTGYAAAIFPEAANSIRVTTMQDPDDGHRPFVAVAVHRFGSNTTRPTDNVSRGGLMAPIDLQTGELGLAVKFPRETGGELFWCSHHPDTAAPIKGVKVPGWGTLQDQLLEVAARFPFLRYVGWDVLISGGTWWILEANHNPSPAVQMFHPYLKDPKVRRFFAHYGVV</sequence>
<dbReference type="Proteomes" id="UP000000379">
    <property type="component" value="Chromosome"/>
</dbReference>
<reference evidence="3" key="1">
    <citation type="submission" date="2010-05" db="EMBL/GenBank/DDBJ databases">
        <title>The complete genome of Truepera radiovictris DSM 17093.</title>
        <authorList>
            <consortium name="US DOE Joint Genome Institute (JGI-PGF)"/>
            <person name="Lucas S."/>
            <person name="Copeland A."/>
            <person name="Lapidus A."/>
            <person name="Glavina del Rio T."/>
            <person name="Dalin E."/>
            <person name="Tice H."/>
            <person name="Bruce D."/>
            <person name="Goodwin L."/>
            <person name="Pitluck S."/>
            <person name="Kyrpides N."/>
            <person name="Mavromatis K."/>
            <person name="Ovchinnikova G."/>
            <person name="Munk A.C."/>
            <person name="Detter J.C."/>
            <person name="Han C."/>
            <person name="Tapia R."/>
            <person name="Land M."/>
            <person name="Hauser L."/>
            <person name="Markowitz V."/>
            <person name="Cheng J.-F."/>
            <person name="Hugenholtz P."/>
            <person name="Woyke T."/>
            <person name="Wu D."/>
            <person name="Tindall B."/>
            <person name="Pomrenke H.G."/>
            <person name="Brambilla E."/>
            <person name="Klenk H.-P."/>
            <person name="Eisen J.A."/>
        </authorList>
    </citation>
    <scope>NUCLEOTIDE SEQUENCE [LARGE SCALE GENOMIC DNA]</scope>
    <source>
        <strain evidence="3">DSM 17093 / CIP 108686 / LMG 22925 / RQ-24</strain>
    </source>
</reference>
<feature type="domain" description="Alpha-L-glutamate ligase-related protein ATP-grasp" evidence="1">
    <location>
        <begin position="79"/>
        <end position="338"/>
    </location>
</feature>
<dbReference type="RefSeq" id="WP_013177125.1">
    <property type="nucleotide sequence ID" value="NC_014221.1"/>
</dbReference>
<dbReference type="OrthoDB" id="2077809at2"/>
<accession>D7CSY2</accession>
<evidence type="ECO:0000259" key="1">
    <source>
        <dbReference type="Pfam" id="PF14397"/>
    </source>
</evidence>
<dbReference type="Pfam" id="PF14397">
    <property type="entry name" value="ATPgrasp_ST"/>
    <property type="match status" value="1"/>
</dbReference>